<keyword evidence="1" id="KW-0328">Glycosyltransferase</keyword>
<dbReference type="GeneID" id="41986282"/>
<proteinExistence type="predicted"/>
<protein>
    <submittedName>
        <fullName evidence="1">Alpha-1,3-mannosyltransferase</fullName>
    </submittedName>
</protein>
<reference evidence="1 2" key="1">
    <citation type="submission" date="2018-05" db="EMBL/GenBank/DDBJ databases">
        <title>Genome sequencing and assembly of the regulated plant pathogen Lachnellula willkommii and related sister species for the development of diagnostic species identification markers.</title>
        <authorList>
            <person name="Giroux E."/>
            <person name="Bilodeau G."/>
        </authorList>
    </citation>
    <scope>NUCLEOTIDE SEQUENCE [LARGE SCALE GENOMIC DNA]</scope>
    <source>
        <strain evidence="1 2">CBS 185.66</strain>
    </source>
</reference>
<dbReference type="GO" id="GO:0016757">
    <property type="term" value="F:glycosyltransferase activity"/>
    <property type="evidence" value="ECO:0007669"/>
    <property type="project" value="UniProtKB-KW"/>
</dbReference>
<dbReference type="InterPro" id="IPR021047">
    <property type="entry name" value="Mannosyltransferase_CMT1"/>
</dbReference>
<organism evidence="1 2">
    <name type="scientific">Lachnellula hyalina</name>
    <dbReference type="NCBI Taxonomy" id="1316788"/>
    <lineage>
        <taxon>Eukaryota</taxon>
        <taxon>Fungi</taxon>
        <taxon>Dikarya</taxon>
        <taxon>Ascomycota</taxon>
        <taxon>Pezizomycotina</taxon>
        <taxon>Leotiomycetes</taxon>
        <taxon>Helotiales</taxon>
        <taxon>Lachnaceae</taxon>
        <taxon>Lachnellula</taxon>
    </lineage>
</organism>
<dbReference type="OrthoDB" id="262547at2759"/>
<dbReference type="RefSeq" id="XP_031004001.1">
    <property type="nucleotide sequence ID" value="XM_031151025.1"/>
</dbReference>
<keyword evidence="1" id="KW-0808">Transferase</keyword>
<dbReference type="Proteomes" id="UP000431533">
    <property type="component" value="Unassembled WGS sequence"/>
</dbReference>
<dbReference type="PANTHER" id="PTHR34144">
    <property type="entry name" value="CHROMOSOME 8, WHOLE GENOME SHOTGUN SEQUENCE"/>
    <property type="match status" value="1"/>
</dbReference>
<dbReference type="PANTHER" id="PTHR34144:SF5">
    <property type="entry name" value="ALPHA-1,3-MANNOSYLTRANSFERASE CMT1"/>
    <property type="match status" value="1"/>
</dbReference>
<comment type="caution">
    <text evidence="1">The sequence shown here is derived from an EMBL/GenBank/DDBJ whole genome shotgun (WGS) entry which is preliminary data.</text>
</comment>
<dbReference type="AlphaFoldDB" id="A0A8H8QYJ1"/>
<dbReference type="EMBL" id="QGMH01000103">
    <property type="protein sequence ID" value="TVY25213.1"/>
    <property type="molecule type" value="Genomic_DNA"/>
</dbReference>
<evidence type="ECO:0000313" key="1">
    <source>
        <dbReference type="EMBL" id="TVY25213.1"/>
    </source>
</evidence>
<sequence length="268" mass="31081">MTCAMDWTYVGPDPTFYDVWIARTITGNTFSKIGSDGNWNSAWNLFWDDSTARERYQNHKPFQVFSCWNSATAFTAKPLLKQKIAFRSANNEECFQGEPRLWCKDMWHLGYGKIAVIPTVNVEYSDEATRKIKDLKGYVSHWVPQDSTIDTADWIKWKADPPAEVKCITDPDYSAQHFVPWDQVVNDFFSLGTPHHIRTLQINSTELELIHELFMDVYEQHDQQFKVLTFQEAKGVVGISYLKMNDHTQLTLLTIAGCRGLFVFDHRH</sequence>
<name>A0A8H8QYJ1_9HELO</name>
<gene>
    <name evidence="1" type="primary">CMT1_3</name>
    <name evidence="1" type="ORF">LHYA1_G006084</name>
</gene>
<evidence type="ECO:0000313" key="2">
    <source>
        <dbReference type="Proteomes" id="UP000431533"/>
    </source>
</evidence>
<dbReference type="Pfam" id="PF11735">
    <property type="entry name" value="CAP59_mtransfer"/>
    <property type="match status" value="1"/>
</dbReference>
<keyword evidence="2" id="KW-1185">Reference proteome</keyword>
<accession>A0A8H8QYJ1</accession>